<dbReference type="InParanoid" id="B8BX03"/>
<reference evidence="2 3" key="1">
    <citation type="journal article" date="2004" name="Science">
        <title>The genome of the diatom Thalassiosira pseudonana: ecology, evolution, and metabolism.</title>
        <authorList>
            <person name="Armbrust E.V."/>
            <person name="Berges J.A."/>
            <person name="Bowler C."/>
            <person name="Green B.R."/>
            <person name="Martinez D."/>
            <person name="Putnam N.H."/>
            <person name="Zhou S."/>
            <person name="Allen A.E."/>
            <person name="Apt K.E."/>
            <person name="Bechner M."/>
            <person name="Brzezinski M.A."/>
            <person name="Chaal B.K."/>
            <person name="Chiovitti A."/>
            <person name="Davis A.K."/>
            <person name="Demarest M.S."/>
            <person name="Detter J.C."/>
            <person name="Glavina T."/>
            <person name="Goodstein D."/>
            <person name="Hadi M.Z."/>
            <person name="Hellsten U."/>
            <person name="Hildebrand M."/>
            <person name="Jenkins B.D."/>
            <person name="Jurka J."/>
            <person name="Kapitonov V.V."/>
            <person name="Kroger N."/>
            <person name="Lau W.W."/>
            <person name="Lane T.W."/>
            <person name="Larimer F.W."/>
            <person name="Lippmeier J.C."/>
            <person name="Lucas S."/>
            <person name="Medina M."/>
            <person name="Montsant A."/>
            <person name="Obornik M."/>
            <person name="Parker M.S."/>
            <person name="Palenik B."/>
            <person name="Pazour G.J."/>
            <person name="Richardson P.M."/>
            <person name="Rynearson T.A."/>
            <person name="Saito M.A."/>
            <person name="Schwartz D.C."/>
            <person name="Thamatrakoln K."/>
            <person name="Valentin K."/>
            <person name="Vardi A."/>
            <person name="Wilkerson F.P."/>
            <person name="Rokhsar D.S."/>
        </authorList>
    </citation>
    <scope>NUCLEOTIDE SEQUENCE [LARGE SCALE GENOMIC DNA]</scope>
    <source>
        <strain evidence="2 3">CCMP1335</strain>
    </source>
</reference>
<dbReference type="PaxDb" id="35128-Thaps3166"/>
<keyword evidence="1" id="KW-0812">Transmembrane</keyword>
<sequence>MVRSSSSSIINIAVIAILLIVNGMVYVTGFAPVQRSGVVASNTQLHAVNKKPISGIGGMGGPTKIEKYCANYGGSKSPVKTQQKAKTVAAAKPKVVNKKQTIQQQQQQQ</sequence>
<keyword evidence="1" id="KW-0472">Membrane</keyword>
<name>B8BX03_THAPS</name>
<evidence type="ECO:0000256" key="1">
    <source>
        <dbReference type="SAM" id="Phobius"/>
    </source>
</evidence>
<dbReference type="HOGENOM" id="CLU_2189280_0_0_1"/>
<dbReference type="KEGG" id="tps:THAPSDRAFT_3166"/>
<dbReference type="EMBL" id="CM000640">
    <property type="protein sequence ID" value="EED93625.1"/>
    <property type="molecule type" value="Genomic_DNA"/>
</dbReference>
<dbReference type="Proteomes" id="UP000001449">
    <property type="component" value="Chromosome 3"/>
</dbReference>
<feature type="transmembrane region" description="Helical" evidence="1">
    <location>
        <begin position="12"/>
        <end position="33"/>
    </location>
</feature>
<evidence type="ECO:0000313" key="2">
    <source>
        <dbReference type="EMBL" id="EED93625.1"/>
    </source>
</evidence>
<accession>B8BX03</accession>
<organism evidence="2 3">
    <name type="scientific">Thalassiosira pseudonana</name>
    <name type="common">Marine diatom</name>
    <name type="synonym">Cyclotella nana</name>
    <dbReference type="NCBI Taxonomy" id="35128"/>
    <lineage>
        <taxon>Eukaryota</taxon>
        <taxon>Sar</taxon>
        <taxon>Stramenopiles</taxon>
        <taxon>Ochrophyta</taxon>
        <taxon>Bacillariophyta</taxon>
        <taxon>Coscinodiscophyceae</taxon>
        <taxon>Thalassiosirophycidae</taxon>
        <taxon>Thalassiosirales</taxon>
        <taxon>Thalassiosiraceae</taxon>
        <taxon>Thalassiosira</taxon>
    </lineage>
</organism>
<proteinExistence type="predicted"/>
<dbReference type="GeneID" id="7441734"/>
<keyword evidence="3" id="KW-1185">Reference proteome</keyword>
<evidence type="ECO:0000313" key="3">
    <source>
        <dbReference type="Proteomes" id="UP000001449"/>
    </source>
</evidence>
<gene>
    <name evidence="2" type="ORF">THAPSDRAFT_3166</name>
</gene>
<dbReference type="RefSeq" id="XP_002288189.1">
    <property type="nucleotide sequence ID" value="XM_002288153.1"/>
</dbReference>
<keyword evidence="1" id="KW-1133">Transmembrane helix</keyword>
<protein>
    <submittedName>
        <fullName evidence="2">Uncharacterized protein</fullName>
    </submittedName>
</protein>
<dbReference type="AlphaFoldDB" id="B8BX03"/>
<reference evidence="2 3" key="2">
    <citation type="journal article" date="2008" name="Nature">
        <title>The Phaeodactylum genome reveals the evolutionary history of diatom genomes.</title>
        <authorList>
            <person name="Bowler C."/>
            <person name="Allen A.E."/>
            <person name="Badger J.H."/>
            <person name="Grimwood J."/>
            <person name="Jabbari K."/>
            <person name="Kuo A."/>
            <person name="Maheswari U."/>
            <person name="Martens C."/>
            <person name="Maumus F."/>
            <person name="Otillar R.P."/>
            <person name="Rayko E."/>
            <person name="Salamov A."/>
            <person name="Vandepoele K."/>
            <person name="Beszteri B."/>
            <person name="Gruber A."/>
            <person name="Heijde M."/>
            <person name="Katinka M."/>
            <person name="Mock T."/>
            <person name="Valentin K."/>
            <person name="Verret F."/>
            <person name="Berges J.A."/>
            <person name="Brownlee C."/>
            <person name="Cadoret J.P."/>
            <person name="Chiovitti A."/>
            <person name="Choi C.J."/>
            <person name="Coesel S."/>
            <person name="De Martino A."/>
            <person name="Detter J.C."/>
            <person name="Durkin C."/>
            <person name="Falciatore A."/>
            <person name="Fournet J."/>
            <person name="Haruta M."/>
            <person name="Huysman M.J."/>
            <person name="Jenkins B.D."/>
            <person name="Jiroutova K."/>
            <person name="Jorgensen R.E."/>
            <person name="Joubert Y."/>
            <person name="Kaplan A."/>
            <person name="Kroger N."/>
            <person name="Kroth P.G."/>
            <person name="La Roche J."/>
            <person name="Lindquist E."/>
            <person name="Lommer M."/>
            <person name="Martin-Jezequel V."/>
            <person name="Lopez P.J."/>
            <person name="Lucas S."/>
            <person name="Mangogna M."/>
            <person name="McGinnis K."/>
            <person name="Medlin L.K."/>
            <person name="Montsant A."/>
            <person name="Oudot-Le Secq M.P."/>
            <person name="Napoli C."/>
            <person name="Obornik M."/>
            <person name="Parker M.S."/>
            <person name="Petit J.L."/>
            <person name="Porcel B.M."/>
            <person name="Poulsen N."/>
            <person name="Robison M."/>
            <person name="Rychlewski L."/>
            <person name="Rynearson T.A."/>
            <person name="Schmutz J."/>
            <person name="Shapiro H."/>
            <person name="Siaut M."/>
            <person name="Stanley M."/>
            <person name="Sussman M.R."/>
            <person name="Taylor A.R."/>
            <person name="Vardi A."/>
            <person name="von Dassow P."/>
            <person name="Vyverman W."/>
            <person name="Willis A."/>
            <person name="Wyrwicz L.S."/>
            <person name="Rokhsar D.S."/>
            <person name="Weissenbach J."/>
            <person name="Armbrust E.V."/>
            <person name="Green B.R."/>
            <person name="Van de Peer Y."/>
            <person name="Grigoriev I.V."/>
        </authorList>
    </citation>
    <scope>NUCLEOTIDE SEQUENCE [LARGE SCALE GENOMIC DNA]</scope>
    <source>
        <strain evidence="2 3">CCMP1335</strain>
    </source>
</reference>